<comment type="function">
    <text evidence="7">Is probably involved in a pathway contributing to genomic integrity.</text>
</comment>
<proteinExistence type="inferred from homology"/>
<organism evidence="11 12">
    <name type="scientific">Funneliformis caledonium</name>
    <dbReference type="NCBI Taxonomy" id="1117310"/>
    <lineage>
        <taxon>Eukaryota</taxon>
        <taxon>Fungi</taxon>
        <taxon>Fungi incertae sedis</taxon>
        <taxon>Mucoromycota</taxon>
        <taxon>Glomeromycotina</taxon>
        <taxon>Glomeromycetes</taxon>
        <taxon>Glomerales</taxon>
        <taxon>Glomeraceae</taxon>
        <taxon>Funneliformis</taxon>
    </lineage>
</organism>
<feature type="non-terminal residue" evidence="11">
    <location>
        <position position="1"/>
    </location>
</feature>
<keyword evidence="12" id="KW-1185">Reference proteome</keyword>
<evidence type="ECO:0000256" key="9">
    <source>
        <dbReference type="SAM" id="MobiDB-lite"/>
    </source>
</evidence>
<evidence type="ECO:0000313" key="12">
    <source>
        <dbReference type="Proteomes" id="UP000789570"/>
    </source>
</evidence>
<reference evidence="11" key="1">
    <citation type="submission" date="2021-06" db="EMBL/GenBank/DDBJ databases">
        <authorList>
            <person name="Kallberg Y."/>
            <person name="Tangrot J."/>
            <person name="Rosling A."/>
        </authorList>
    </citation>
    <scope>NUCLEOTIDE SEQUENCE</scope>
    <source>
        <strain evidence="11">UK204</strain>
    </source>
</reference>
<keyword evidence="4" id="KW-0256">Endoplasmic reticulum</keyword>
<keyword evidence="2 10" id="KW-0812">Transmembrane</keyword>
<feature type="compositionally biased region" description="Basic and acidic residues" evidence="9">
    <location>
        <begin position="141"/>
        <end position="153"/>
    </location>
</feature>
<evidence type="ECO:0000256" key="4">
    <source>
        <dbReference type="ARBA" id="ARBA00022824"/>
    </source>
</evidence>
<protein>
    <submittedName>
        <fullName evidence="11">16864_t:CDS:1</fullName>
    </submittedName>
</protein>
<dbReference type="GO" id="GO:0005789">
    <property type="term" value="C:endoplasmic reticulum membrane"/>
    <property type="evidence" value="ECO:0007669"/>
    <property type="project" value="UniProtKB-SubCell"/>
</dbReference>
<sequence>FGDDSKETVLLLPPDTVEINGEFTDNPFSHIVNGQKNTIKVTFDNKGENNYTINLIGGALVNKDNPSEIFRVAYNGTVTVVDPDVSIFDLQLLFMWLILIMAFGGFVYMIYQAFFAGVKPKKTKRAPVVKTENSETGPSDLKYDESWIPEHHLKPQTRTSP</sequence>
<feature type="non-terminal residue" evidence="11">
    <location>
        <position position="161"/>
    </location>
</feature>
<dbReference type="PANTHER" id="PTHR12924">
    <property type="entry name" value="TRANSLOCON-ASSOCIATED PROTEIN, ALPHA SUBUNIT"/>
    <property type="match status" value="1"/>
</dbReference>
<dbReference type="AlphaFoldDB" id="A0A9N9NKI7"/>
<keyword evidence="5 10" id="KW-1133">Transmembrane helix</keyword>
<evidence type="ECO:0000256" key="5">
    <source>
        <dbReference type="ARBA" id="ARBA00022989"/>
    </source>
</evidence>
<dbReference type="EMBL" id="CAJVPQ010015273">
    <property type="protein sequence ID" value="CAG8742141.1"/>
    <property type="molecule type" value="Genomic_DNA"/>
</dbReference>
<comment type="caution">
    <text evidence="11">The sequence shown here is derived from an EMBL/GenBank/DDBJ whole genome shotgun (WGS) entry which is preliminary data.</text>
</comment>
<keyword evidence="3" id="KW-0732">Signal</keyword>
<dbReference type="Proteomes" id="UP000789570">
    <property type="component" value="Unassembled WGS sequence"/>
</dbReference>
<evidence type="ECO:0000313" key="11">
    <source>
        <dbReference type="EMBL" id="CAG8742141.1"/>
    </source>
</evidence>
<dbReference type="Pfam" id="PF03896">
    <property type="entry name" value="TRAP_alpha"/>
    <property type="match status" value="1"/>
</dbReference>
<evidence type="ECO:0000256" key="8">
    <source>
        <dbReference type="ARBA" id="ARBA00038311"/>
    </source>
</evidence>
<comment type="subcellular location">
    <subcellularLocation>
        <location evidence="1">Endoplasmic reticulum membrane</location>
        <topology evidence="1">Single-pass type I membrane protein</topology>
    </subcellularLocation>
</comment>
<feature type="transmembrane region" description="Helical" evidence="10">
    <location>
        <begin position="93"/>
        <end position="115"/>
    </location>
</feature>
<evidence type="ECO:0000256" key="3">
    <source>
        <dbReference type="ARBA" id="ARBA00022729"/>
    </source>
</evidence>
<accession>A0A9N9NKI7</accession>
<evidence type="ECO:0000256" key="2">
    <source>
        <dbReference type="ARBA" id="ARBA00022692"/>
    </source>
</evidence>
<name>A0A9N9NKI7_9GLOM</name>
<evidence type="ECO:0000256" key="6">
    <source>
        <dbReference type="ARBA" id="ARBA00023136"/>
    </source>
</evidence>
<gene>
    <name evidence="11" type="ORF">FCALED_LOCUS15700</name>
</gene>
<evidence type="ECO:0000256" key="7">
    <source>
        <dbReference type="ARBA" id="ARBA00037565"/>
    </source>
</evidence>
<dbReference type="PANTHER" id="PTHR12924:SF0">
    <property type="entry name" value="TRANSLOCON-ASSOCIATED PROTEIN SUBUNIT ALPHA"/>
    <property type="match status" value="1"/>
</dbReference>
<evidence type="ECO:0000256" key="10">
    <source>
        <dbReference type="SAM" id="Phobius"/>
    </source>
</evidence>
<keyword evidence="6 10" id="KW-0472">Membrane</keyword>
<dbReference type="InterPro" id="IPR005595">
    <property type="entry name" value="TRAP_alpha"/>
</dbReference>
<evidence type="ECO:0000256" key="1">
    <source>
        <dbReference type="ARBA" id="ARBA00004115"/>
    </source>
</evidence>
<feature type="region of interest" description="Disordered" evidence="9">
    <location>
        <begin position="123"/>
        <end position="161"/>
    </location>
</feature>
<dbReference type="OrthoDB" id="1926781at2759"/>
<comment type="similarity">
    <text evidence="8">Belongs to the IRC22 family.</text>
</comment>